<dbReference type="PIRSF" id="PIRSF006276">
    <property type="entry name" value="UspA"/>
    <property type="match status" value="1"/>
</dbReference>
<dbReference type="InterPro" id="IPR006016">
    <property type="entry name" value="UspA"/>
</dbReference>
<dbReference type="PRINTS" id="PR01438">
    <property type="entry name" value="UNVRSLSTRESS"/>
</dbReference>
<comment type="similarity">
    <text evidence="1 2">Belongs to the universal stress protein A family.</text>
</comment>
<proteinExistence type="inferred from homology"/>
<dbReference type="CDD" id="cd00293">
    <property type="entry name" value="USP-like"/>
    <property type="match status" value="1"/>
</dbReference>
<evidence type="ECO:0000259" key="3">
    <source>
        <dbReference type="Pfam" id="PF00582"/>
    </source>
</evidence>
<feature type="domain" description="UspA" evidence="3">
    <location>
        <begin position="4"/>
        <end position="143"/>
    </location>
</feature>
<dbReference type="RefSeq" id="WP_209558544.1">
    <property type="nucleotide sequence ID" value="NZ_JAEDXU010000009.1"/>
</dbReference>
<keyword evidence="2" id="KW-0963">Cytoplasm</keyword>
<reference evidence="4 5" key="1">
    <citation type="submission" date="2020-12" db="EMBL/GenBank/DDBJ databases">
        <title>Vagococcus allomyrinae sp. nov. and Enterococcus lavae sp. nov., isolated from the larvae of Allomyrina dichotoma.</title>
        <authorList>
            <person name="Lee S.D."/>
        </authorList>
    </citation>
    <scope>NUCLEOTIDE SEQUENCE [LARGE SCALE GENOMIC DNA]</scope>
    <source>
        <strain evidence="4 5">BWM-S5</strain>
    </source>
</reference>
<dbReference type="PANTHER" id="PTHR46268:SF6">
    <property type="entry name" value="UNIVERSAL STRESS PROTEIN UP12"/>
    <property type="match status" value="1"/>
</dbReference>
<comment type="subcellular location">
    <subcellularLocation>
        <location evidence="2">Cytoplasm</location>
    </subcellularLocation>
</comment>
<evidence type="ECO:0000256" key="1">
    <source>
        <dbReference type="ARBA" id="ARBA00008791"/>
    </source>
</evidence>
<dbReference type="Pfam" id="PF00582">
    <property type="entry name" value="Usp"/>
    <property type="match status" value="1"/>
</dbReference>
<accession>A0ABS4CME6</accession>
<keyword evidence="5" id="KW-1185">Reference proteome</keyword>
<evidence type="ECO:0000256" key="2">
    <source>
        <dbReference type="PIRNR" id="PIRNR006276"/>
    </source>
</evidence>
<evidence type="ECO:0000313" key="5">
    <source>
        <dbReference type="Proteomes" id="UP000673375"/>
    </source>
</evidence>
<comment type="caution">
    <text evidence="4">The sequence shown here is derived from an EMBL/GenBank/DDBJ whole genome shotgun (WGS) entry which is preliminary data.</text>
</comment>
<dbReference type="InterPro" id="IPR014729">
    <property type="entry name" value="Rossmann-like_a/b/a_fold"/>
</dbReference>
<protein>
    <recommendedName>
        <fullName evidence="2">Universal stress protein</fullName>
    </recommendedName>
</protein>
<sequence>MNSYERILVAVDGSKNAELALKHAVELAVKNDAALYILSIIDENAISHSSFAFSKVLAEEKELVRQEMEEHIDYALDQGLTEVKPIVEIGNPKEYISTSVPEEENVDLIVIGATGKGRLAENTIGSTTNYVVQNASCNVLVVKE</sequence>
<dbReference type="Gene3D" id="3.40.50.620">
    <property type="entry name" value="HUPs"/>
    <property type="match status" value="1"/>
</dbReference>
<gene>
    <name evidence="4" type="ORF">I6N96_15865</name>
</gene>
<dbReference type="Proteomes" id="UP000673375">
    <property type="component" value="Unassembled WGS sequence"/>
</dbReference>
<dbReference type="InterPro" id="IPR006015">
    <property type="entry name" value="Universal_stress_UspA"/>
</dbReference>
<evidence type="ECO:0000313" key="4">
    <source>
        <dbReference type="EMBL" id="MBP1047766.1"/>
    </source>
</evidence>
<dbReference type="EMBL" id="JAEDXU010000009">
    <property type="protein sequence ID" value="MBP1047766.1"/>
    <property type="molecule type" value="Genomic_DNA"/>
</dbReference>
<dbReference type="SUPFAM" id="SSF52402">
    <property type="entry name" value="Adenine nucleotide alpha hydrolases-like"/>
    <property type="match status" value="1"/>
</dbReference>
<name>A0ABS4CME6_9ENTE</name>
<dbReference type="PANTHER" id="PTHR46268">
    <property type="entry name" value="STRESS RESPONSE PROTEIN NHAX"/>
    <property type="match status" value="1"/>
</dbReference>
<organism evidence="4 5">
    <name type="scientific">Enterococcus larvae</name>
    <dbReference type="NCBI Taxonomy" id="2794352"/>
    <lineage>
        <taxon>Bacteria</taxon>
        <taxon>Bacillati</taxon>
        <taxon>Bacillota</taxon>
        <taxon>Bacilli</taxon>
        <taxon>Lactobacillales</taxon>
        <taxon>Enterococcaceae</taxon>
        <taxon>Enterococcus</taxon>
    </lineage>
</organism>